<name>A0A183A1F5_9TREM</name>
<proteinExistence type="predicted"/>
<protein>
    <submittedName>
        <fullName evidence="2">ANK_REP_REGION domain-containing protein</fullName>
    </submittedName>
</protein>
<dbReference type="AlphaFoldDB" id="A0A183A1F5"/>
<evidence type="ECO:0000313" key="2">
    <source>
        <dbReference type="WBParaSite" id="ECPE_0000079001-mRNA-1"/>
    </source>
</evidence>
<organism evidence="2">
    <name type="scientific">Echinostoma caproni</name>
    <dbReference type="NCBI Taxonomy" id="27848"/>
    <lineage>
        <taxon>Eukaryota</taxon>
        <taxon>Metazoa</taxon>
        <taxon>Spiralia</taxon>
        <taxon>Lophotrochozoa</taxon>
        <taxon>Platyhelminthes</taxon>
        <taxon>Trematoda</taxon>
        <taxon>Digenea</taxon>
        <taxon>Plagiorchiida</taxon>
        <taxon>Echinostomata</taxon>
        <taxon>Echinostomatoidea</taxon>
        <taxon>Echinostomatidae</taxon>
        <taxon>Echinostoma</taxon>
    </lineage>
</organism>
<dbReference type="WBParaSite" id="ECPE_0000079001-mRNA-1">
    <property type="protein sequence ID" value="ECPE_0000079001-mRNA-1"/>
    <property type="gene ID" value="ECPE_0000079001"/>
</dbReference>
<accession>A0A183A1F5</accession>
<feature type="region of interest" description="Disordered" evidence="1">
    <location>
        <begin position="191"/>
        <end position="212"/>
    </location>
</feature>
<sequence length="246" mass="26705">LEQLLPAGLRLQCSLHVLANCSQTEPLQQHLTSTVTNMRSDLFGGELASSSSSSSWTSTTANLTGAINLGTTGVELGKRVLDFTSERALSAFTSLSGLLFSPTIHPEEKTQPFVNLLSDSELLAWTRSCLGASLLVCVQRGYLRCLSLLLQAGFRVGYVTRPLGTDCVASTLRYPTRLIPSSCTLLIEQSLQPRGSGQSRARPWTETPDDNGDSAIHAAVRFDRVPFLEEIVRVSVRLRIAVDLSL</sequence>
<reference evidence="2" key="1">
    <citation type="submission" date="2016-06" db="UniProtKB">
        <authorList>
            <consortium name="WormBaseParasite"/>
        </authorList>
    </citation>
    <scope>IDENTIFICATION</scope>
</reference>
<evidence type="ECO:0000256" key="1">
    <source>
        <dbReference type="SAM" id="MobiDB-lite"/>
    </source>
</evidence>